<dbReference type="InterPro" id="IPR009091">
    <property type="entry name" value="RCC1/BLIP-II"/>
</dbReference>
<dbReference type="Pfam" id="PF13540">
    <property type="entry name" value="RCC1_2"/>
    <property type="match status" value="2"/>
</dbReference>
<protein>
    <submittedName>
        <fullName evidence="2">Uncharacterized protein</fullName>
    </submittedName>
</protein>
<feature type="repeat" description="RCC1" evidence="1">
    <location>
        <begin position="302"/>
        <end position="354"/>
    </location>
</feature>
<dbReference type="KEGG" id="ptkz:JDV02_002567"/>
<dbReference type="InterPro" id="IPR000408">
    <property type="entry name" value="Reg_chr_condens"/>
</dbReference>
<dbReference type="InterPro" id="IPR051553">
    <property type="entry name" value="Ran_GTPase-activating"/>
</dbReference>
<gene>
    <name evidence="2" type="ORF">JDV02_002567</name>
</gene>
<sequence>MLVADGTGGGLAKVLRGVEEDAEEAAEEEEVTRPGMALFAAGFNPWNQLSLGRDADSGHESDDLSSFAKVLDGRRIRRPVARLTYTLVHRDGAWIRAGVGFRDDGLDDALDDAHACAEAANGELLIVYDEDTPAASDAIIGGHDQKSKVLAKYASRRDLNAQKRQATWRCKSPVEAVAAFDAGFIILYSDGAVATLGDARFQDCLGREVTDESPSTEPGIVPDIASLGEPIKKVSAGGYTLAALTESGGIYAWGMPTSGTHRRQQALPGLTGIPNYIEVDGGKDVLDVALGDSHAMVLTVDGSVYVVGSNSNGQLGLGSTVKRVESWTRLSISEEHQVSGVAAGPRSSFILTGRPPP</sequence>
<evidence type="ECO:0000256" key="1">
    <source>
        <dbReference type="PROSITE-ProRule" id="PRU00235"/>
    </source>
</evidence>
<evidence type="ECO:0000313" key="2">
    <source>
        <dbReference type="EMBL" id="UNI16096.1"/>
    </source>
</evidence>
<evidence type="ECO:0000313" key="3">
    <source>
        <dbReference type="Proteomes" id="UP000829364"/>
    </source>
</evidence>
<dbReference type="OrthoDB" id="5370059at2759"/>
<dbReference type="AlphaFoldDB" id="A0A9Q8QBV7"/>
<reference evidence="2" key="1">
    <citation type="submission" date="2021-11" db="EMBL/GenBank/DDBJ databases">
        <title>Purpureocillium_takamizusanense_genome.</title>
        <authorList>
            <person name="Nguyen N.-H."/>
        </authorList>
    </citation>
    <scope>NUCLEOTIDE SEQUENCE</scope>
    <source>
        <strain evidence="2">PT3</strain>
    </source>
</reference>
<accession>A0A9Q8QBV7</accession>
<dbReference type="EMBL" id="CP086355">
    <property type="protein sequence ID" value="UNI16096.1"/>
    <property type="molecule type" value="Genomic_DNA"/>
</dbReference>
<dbReference type="PANTHER" id="PTHR45982">
    <property type="entry name" value="REGULATOR OF CHROMOSOME CONDENSATION"/>
    <property type="match status" value="1"/>
</dbReference>
<dbReference type="PANTHER" id="PTHR45982:SF1">
    <property type="entry name" value="REGULATOR OF CHROMOSOME CONDENSATION"/>
    <property type="match status" value="1"/>
</dbReference>
<feature type="repeat" description="RCC1" evidence="1">
    <location>
        <begin position="191"/>
        <end position="247"/>
    </location>
</feature>
<dbReference type="GeneID" id="72064528"/>
<organism evidence="2 3">
    <name type="scientific">Purpureocillium takamizusanense</name>
    <dbReference type="NCBI Taxonomy" id="2060973"/>
    <lineage>
        <taxon>Eukaryota</taxon>
        <taxon>Fungi</taxon>
        <taxon>Dikarya</taxon>
        <taxon>Ascomycota</taxon>
        <taxon>Pezizomycotina</taxon>
        <taxon>Sordariomycetes</taxon>
        <taxon>Hypocreomycetidae</taxon>
        <taxon>Hypocreales</taxon>
        <taxon>Ophiocordycipitaceae</taxon>
        <taxon>Purpureocillium</taxon>
    </lineage>
</organism>
<name>A0A9Q8QBV7_9HYPO</name>
<keyword evidence="3" id="KW-1185">Reference proteome</keyword>
<proteinExistence type="predicted"/>
<dbReference type="RefSeq" id="XP_047839577.1">
    <property type="nucleotide sequence ID" value="XM_047983605.1"/>
</dbReference>
<feature type="repeat" description="RCC1" evidence="1">
    <location>
        <begin position="248"/>
        <end position="301"/>
    </location>
</feature>
<dbReference type="Gene3D" id="2.130.10.30">
    <property type="entry name" value="Regulator of chromosome condensation 1/beta-lactamase-inhibitor protein II"/>
    <property type="match status" value="1"/>
</dbReference>
<dbReference type="SUPFAM" id="SSF50985">
    <property type="entry name" value="RCC1/BLIP-II"/>
    <property type="match status" value="1"/>
</dbReference>
<dbReference type="PROSITE" id="PS50012">
    <property type="entry name" value="RCC1_3"/>
    <property type="match status" value="3"/>
</dbReference>
<dbReference type="Proteomes" id="UP000829364">
    <property type="component" value="Chromosome 2"/>
</dbReference>